<dbReference type="InterPro" id="IPR000185">
    <property type="entry name" value="SecA"/>
</dbReference>
<dbReference type="Pfam" id="PF02810">
    <property type="entry name" value="SEC-C"/>
    <property type="match status" value="1"/>
</dbReference>
<dbReference type="FunFam" id="3.40.50.300:FF:000113">
    <property type="entry name" value="Preprotein translocase subunit SecA"/>
    <property type="match status" value="1"/>
</dbReference>
<dbReference type="SUPFAM" id="SSF52540">
    <property type="entry name" value="P-loop containing nucleoside triphosphate hydrolases"/>
    <property type="match status" value="2"/>
</dbReference>
<dbReference type="GO" id="GO:0005524">
    <property type="term" value="F:ATP binding"/>
    <property type="evidence" value="ECO:0007669"/>
    <property type="project" value="UniProtKB-KW"/>
</dbReference>
<evidence type="ECO:0000256" key="14">
    <source>
        <dbReference type="ARBA" id="ARBA00023136"/>
    </source>
</evidence>
<dbReference type="GO" id="GO:0043952">
    <property type="term" value="P:protein transport by the Sec complex"/>
    <property type="evidence" value="ECO:0007669"/>
    <property type="project" value="TreeGrafter"/>
</dbReference>
<dbReference type="PROSITE" id="PS51192">
    <property type="entry name" value="HELICASE_ATP_BIND_1"/>
    <property type="match status" value="1"/>
</dbReference>
<keyword evidence="9" id="KW-0862">Zinc</keyword>
<dbReference type="EMBL" id="CAFBQW010000150">
    <property type="protein sequence ID" value="CAB5067824.1"/>
    <property type="molecule type" value="Genomic_DNA"/>
</dbReference>
<evidence type="ECO:0000256" key="12">
    <source>
        <dbReference type="ARBA" id="ARBA00022967"/>
    </source>
</evidence>
<evidence type="ECO:0000256" key="3">
    <source>
        <dbReference type="ARBA" id="ARBA00007650"/>
    </source>
</evidence>
<dbReference type="Pfam" id="PF01043">
    <property type="entry name" value="SecA_PP_bind"/>
    <property type="match status" value="1"/>
</dbReference>
<evidence type="ECO:0000256" key="7">
    <source>
        <dbReference type="ARBA" id="ARBA00022723"/>
    </source>
</evidence>
<dbReference type="PANTHER" id="PTHR30612">
    <property type="entry name" value="SECA INNER MEMBRANE COMPONENT OF SEC PROTEIN SECRETION SYSTEM"/>
    <property type="match status" value="1"/>
</dbReference>
<comment type="cofactor">
    <cofactor evidence="1">
        <name>Zn(2+)</name>
        <dbReference type="ChEBI" id="CHEBI:29105"/>
    </cofactor>
</comment>
<evidence type="ECO:0000313" key="22">
    <source>
        <dbReference type="EMBL" id="CAB5033799.1"/>
    </source>
</evidence>
<dbReference type="EMBL" id="CAEZXS010000066">
    <property type="protein sequence ID" value="CAB4696311.1"/>
    <property type="molecule type" value="Genomic_DNA"/>
</dbReference>
<dbReference type="PROSITE" id="PS51194">
    <property type="entry name" value="HELICASE_CTER"/>
    <property type="match status" value="1"/>
</dbReference>
<keyword evidence="6" id="KW-0963">Cytoplasm</keyword>
<dbReference type="EMBL" id="CAFAAQ010000025">
    <property type="protein sequence ID" value="CAB4799082.1"/>
    <property type="molecule type" value="Genomic_DNA"/>
</dbReference>
<dbReference type="AlphaFoldDB" id="A0A6J6XQE1"/>
<evidence type="ECO:0000256" key="9">
    <source>
        <dbReference type="ARBA" id="ARBA00022833"/>
    </source>
</evidence>
<reference evidence="20" key="1">
    <citation type="submission" date="2020-05" db="EMBL/GenBank/DDBJ databases">
        <authorList>
            <person name="Chiriac C."/>
            <person name="Salcher M."/>
            <person name="Ghai R."/>
            <person name="Kavagutti S V."/>
        </authorList>
    </citation>
    <scope>NUCLEOTIDE SEQUENCE</scope>
</reference>
<evidence type="ECO:0000313" key="21">
    <source>
        <dbReference type="EMBL" id="CAB4971197.1"/>
    </source>
</evidence>
<keyword evidence="5" id="KW-1003">Cell membrane</keyword>
<gene>
    <name evidence="19" type="ORF">UFOPK2582_00704</name>
    <name evidence="20" type="ORF">UFOPK3046_00448</name>
    <name evidence="21" type="ORF">UFOPK3914_00416</name>
    <name evidence="22" type="ORF">UFOPK4173_00911</name>
    <name evidence="23" type="ORF">UFOPK4354_01301</name>
</gene>
<dbReference type="InterPro" id="IPR014001">
    <property type="entry name" value="Helicase_ATP-bd"/>
</dbReference>
<keyword evidence="10" id="KW-0067">ATP-binding</keyword>
<feature type="domain" description="Helicase C-terminal" evidence="17">
    <location>
        <begin position="432"/>
        <end position="630"/>
    </location>
</feature>
<dbReference type="EMBL" id="CAFBOG010000024">
    <property type="protein sequence ID" value="CAB4971197.1"/>
    <property type="molecule type" value="Genomic_DNA"/>
</dbReference>
<keyword evidence="11" id="KW-0653">Protein transport</keyword>
<keyword evidence="4" id="KW-0813">Transport</keyword>
<feature type="domain" description="SecA family profile" evidence="18">
    <location>
        <begin position="14"/>
        <end position="625"/>
    </location>
</feature>
<dbReference type="SMART" id="SM00957">
    <property type="entry name" value="SecA_DEAD"/>
    <property type="match status" value="1"/>
</dbReference>
<evidence type="ECO:0000256" key="13">
    <source>
        <dbReference type="ARBA" id="ARBA00023010"/>
    </source>
</evidence>
<dbReference type="InterPro" id="IPR036266">
    <property type="entry name" value="SecA_Wing/Scaffold_sf"/>
</dbReference>
<evidence type="ECO:0000256" key="11">
    <source>
        <dbReference type="ARBA" id="ARBA00022927"/>
    </source>
</evidence>
<evidence type="ECO:0000256" key="15">
    <source>
        <dbReference type="SAM" id="MobiDB-lite"/>
    </source>
</evidence>
<dbReference type="Pfam" id="PF21090">
    <property type="entry name" value="P-loop_SecA"/>
    <property type="match status" value="1"/>
</dbReference>
<keyword evidence="12" id="KW-1278">Translocase</keyword>
<dbReference type="InterPro" id="IPR036670">
    <property type="entry name" value="SecA_X-link_sf"/>
</dbReference>
<feature type="domain" description="Helicase ATP-binding" evidence="16">
    <location>
        <begin position="100"/>
        <end position="259"/>
    </location>
</feature>
<dbReference type="InterPro" id="IPR011130">
    <property type="entry name" value="SecA_preprotein_X-link_dom"/>
</dbReference>
<dbReference type="GO" id="GO:0006605">
    <property type="term" value="P:protein targeting"/>
    <property type="evidence" value="ECO:0007669"/>
    <property type="project" value="InterPro"/>
</dbReference>
<dbReference type="Gene3D" id="3.90.1440.10">
    <property type="entry name" value="SecA, preprotein cross-linking domain"/>
    <property type="match status" value="1"/>
</dbReference>
<comment type="subcellular location">
    <subcellularLocation>
        <location evidence="2">Membrane</location>
        <topology evidence="2">Peripheral membrane protein</topology>
    </subcellularLocation>
</comment>
<feature type="region of interest" description="Disordered" evidence="15">
    <location>
        <begin position="872"/>
        <end position="910"/>
    </location>
</feature>
<dbReference type="InterPro" id="IPR027417">
    <property type="entry name" value="P-loop_NTPase"/>
</dbReference>
<dbReference type="SUPFAM" id="SSF81767">
    <property type="entry name" value="Pre-protein crosslinking domain of SecA"/>
    <property type="match status" value="1"/>
</dbReference>
<protein>
    <submittedName>
        <fullName evidence="20">Unannotated protein</fullName>
    </submittedName>
</protein>
<evidence type="ECO:0000256" key="4">
    <source>
        <dbReference type="ARBA" id="ARBA00022448"/>
    </source>
</evidence>
<dbReference type="FunFam" id="3.90.1440.10:FF:000002">
    <property type="entry name" value="Protein translocase subunit SecA"/>
    <property type="match status" value="1"/>
</dbReference>
<keyword evidence="14" id="KW-0472">Membrane</keyword>
<evidence type="ECO:0000259" key="16">
    <source>
        <dbReference type="PROSITE" id="PS51192"/>
    </source>
</evidence>
<accession>A0A6J6XQE1</accession>
<dbReference type="GO" id="GO:0046872">
    <property type="term" value="F:metal ion binding"/>
    <property type="evidence" value="ECO:0007669"/>
    <property type="project" value="UniProtKB-KW"/>
</dbReference>
<evidence type="ECO:0000313" key="23">
    <source>
        <dbReference type="EMBL" id="CAB5067824.1"/>
    </source>
</evidence>
<sequence>MQVPPRPPVVSDPVGLLDKVLRTGEGKKVKALAGLVPEIGALEPEYQALSDAELQAKTAEFRGRLERGEDLDDLLIETFAVAREAALRVTGQRHYDVQLMGGAALHFGWVAEMKTGEGKTLVSTLPVYLDGLAGKGVHIITVNEYLAKRDAKSMGRIHNFLGLTVGMILPGENDQAAKRENYACDVTYGTNNEFGFDYLRDNMALSLDEKVQRGHSFAIVDEVDSILIDEARTPLIISGRVSDAAKLYYKFAQVARSLNRDVDYEVDEEKKVVFPLPEGIERVEKSLGVDNLYDDVSNSLVHQLQVAIKAKELYRKDRDYLIADGEVKIVDEFTGRVLEGRRWSEGLHQAVEAKEGVKIKEENQTLATVTLQNYFRMYDKLAGMTGTAVTEAAEFMGTYNLQVVPIPTHRPMVRQDEGDVIYRTEAAKFASAVEDIALRTEKGQPVLVGTVSVEKSERLARELEKRGIRHEVLNAKQHTREAEIVTQAGRVGAVTVATNMAGRGVDILLGGNPEGLAAKDVNAEGLELESEEGQARYAELLEQHTIECSADGDRVRALGGLYVLGTERHESRRIDNQLRGRSGRQGDPGESQFYLSLEDDLMRFFATGAIEWVMGKGWDDEVPIEAKMVSKAIEKAQNTVEARNGEIRKNVLKYDEVMNEQRKVVYRRRDQVLEGADLRDETLQALAEAVDGLLHTHCSADYSEEWDLEALVADMTSYWPTSLTAESLVAATSSDQVYDIIMADATQHYEARESELGNDTMRQIERQVMLKIIDARWRDHLKEMDYLQEGINLRALGQKDPLSEWQREGYEMFGQLMDTVDREYVQYVMHVQVVQEEAPQIKPIGNFSYTAPEDPATAQTAGPAAALETTSLAQAEGGSPGPAPEPEAQKPVVKTDWERTPRNAPCPCGSGKKYKVCHGA</sequence>
<name>A0A6J6XQE1_9ZZZZ</name>
<dbReference type="PROSITE" id="PS01312">
    <property type="entry name" value="SECA"/>
    <property type="match status" value="1"/>
</dbReference>
<evidence type="ECO:0000313" key="19">
    <source>
        <dbReference type="EMBL" id="CAB4696311.1"/>
    </source>
</evidence>
<dbReference type="PANTHER" id="PTHR30612:SF0">
    <property type="entry name" value="CHLOROPLAST PROTEIN-TRANSPORTING ATPASE"/>
    <property type="match status" value="1"/>
</dbReference>
<dbReference type="InterPro" id="IPR011115">
    <property type="entry name" value="SecA_DEAD"/>
</dbReference>
<dbReference type="Gene3D" id="1.10.3060.10">
    <property type="entry name" value="Helical scaffold and wing domains of SecA"/>
    <property type="match status" value="1"/>
</dbReference>
<proteinExistence type="inferred from homology"/>
<evidence type="ECO:0000259" key="17">
    <source>
        <dbReference type="PROSITE" id="PS51194"/>
    </source>
</evidence>
<dbReference type="CDD" id="cd18803">
    <property type="entry name" value="SF2_C_secA"/>
    <property type="match status" value="1"/>
</dbReference>
<dbReference type="InterPro" id="IPR044722">
    <property type="entry name" value="SecA_SF2_C"/>
</dbReference>
<dbReference type="PRINTS" id="PR00906">
    <property type="entry name" value="SECA"/>
</dbReference>
<dbReference type="SUPFAM" id="SSF81886">
    <property type="entry name" value="Helical scaffold and wing domains of SecA"/>
    <property type="match status" value="1"/>
</dbReference>
<dbReference type="GO" id="GO:0006886">
    <property type="term" value="P:intracellular protein transport"/>
    <property type="evidence" value="ECO:0007669"/>
    <property type="project" value="InterPro"/>
</dbReference>
<evidence type="ECO:0000259" key="18">
    <source>
        <dbReference type="PROSITE" id="PS51196"/>
    </source>
</evidence>
<dbReference type="Pfam" id="PF07516">
    <property type="entry name" value="SecA_SW"/>
    <property type="match status" value="1"/>
</dbReference>
<dbReference type="GO" id="GO:0031522">
    <property type="term" value="C:cell envelope Sec protein transport complex"/>
    <property type="evidence" value="ECO:0007669"/>
    <property type="project" value="TreeGrafter"/>
</dbReference>
<dbReference type="GO" id="GO:0005886">
    <property type="term" value="C:plasma membrane"/>
    <property type="evidence" value="ECO:0007669"/>
    <property type="project" value="TreeGrafter"/>
</dbReference>
<evidence type="ECO:0000256" key="5">
    <source>
        <dbReference type="ARBA" id="ARBA00022475"/>
    </source>
</evidence>
<dbReference type="Gene3D" id="3.40.50.300">
    <property type="entry name" value="P-loop containing nucleotide triphosphate hydrolases"/>
    <property type="match status" value="2"/>
</dbReference>
<dbReference type="Pfam" id="PF07517">
    <property type="entry name" value="SecA_DEAD"/>
    <property type="match status" value="1"/>
</dbReference>
<evidence type="ECO:0000256" key="1">
    <source>
        <dbReference type="ARBA" id="ARBA00001947"/>
    </source>
</evidence>
<keyword evidence="8" id="KW-0547">Nucleotide-binding</keyword>
<dbReference type="InterPro" id="IPR014018">
    <property type="entry name" value="SecA_motor_DEAD"/>
</dbReference>
<dbReference type="InterPro" id="IPR020937">
    <property type="entry name" value="SecA_CS"/>
</dbReference>
<dbReference type="PROSITE" id="PS51196">
    <property type="entry name" value="SECA_MOTOR_DEAD"/>
    <property type="match status" value="1"/>
</dbReference>
<evidence type="ECO:0000256" key="2">
    <source>
        <dbReference type="ARBA" id="ARBA00004170"/>
    </source>
</evidence>
<dbReference type="GO" id="GO:0017038">
    <property type="term" value="P:protein import"/>
    <property type="evidence" value="ECO:0007669"/>
    <property type="project" value="InterPro"/>
</dbReference>
<dbReference type="NCBIfam" id="TIGR00963">
    <property type="entry name" value="secA"/>
    <property type="match status" value="1"/>
</dbReference>
<keyword evidence="7" id="KW-0479">Metal-binding</keyword>
<dbReference type="EMBL" id="CAFBPW010000089">
    <property type="protein sequence ID" value="CAB5033799.1"/>
    <property type="molecule type" value="Genomic_DNA"/>
</dbReference>
<keyword evidence="13" id="KW-0811">Translocation</keyword>
<evidence type="ECO:0000256" key="10">
    <source>
        <dbReference type="ARBA" id="ARBA00022840"/>
    </source>
</evidence>
<dbReference type="InterPro" id="IPR001650">
    <property type="entry name" value="Helicase_C-like"/>
</dbReference>
<dbReference type="CDD" id="cd17928">
    <property type="entry name" value="DEXDc_SecA"/>
    <property type="match status" value="1"/>
</dbReference>
<dbReference type="HAMAP" id="MF_01382">
    <property type="entry name" value="SecA"/>
    <property type="match status" value="1"/>
</dbReference>
<dbReference type="NCBIfam" id="NF009538">
    <property type="entry name" value="PRK12904.1"/>
    <property type="match status" value="1"/>
</dbReference>
<dbReference type="SMART" id="SM00958">
    <property type="entry name" value="SecA_PP_bind"/>
    <property type="match status" value="1"/>
</dbReference>
<dbReference type="InterPro" id="IPR004027">
    <property type="entry name" value="SEC_C_motif"/>
</dbReference>
<dbReference type="GO" id="GO:0005829">
    <property type="term" value="C:cytosol"/>
    <property type="evidence" value="ECO:0007669"/>
    <property type="project" value="TreeGrafter"/>
</dbReference>
<dbReference type="InterPro" id="IPR011116">
    <property type="entry name" value="SecA_Wing/Scaffold"/>
</dbReference>
<evidence type="ECO:0000313" key="20">
    <source>
        <dbReference type="EMBL" id="CAB4799082.1"/>
    </source>
</evidence>
<evidence type="ECO:0000256" key="6">
    <source>
        <dbReference type="ARBA" id="ARBA00022490"/>
    </source>
</evidence>
<organism evidence="20">
    <name type="scientific">freshwater metagenome</name>
    <dbReference type="NCBI Taxonomy" id="449393"/>
    <lineage>
        <taxon>unclassified sequences</taxon>
        <taxon>metagenomes</taxon>
        <taxon>ecological metagenomes</taxon>
    </lineage>
</organism>
<comment type="similarity">
    <text evidence="3">Belongs to the SecA family.</text>
</comment>
<evidence type="ECO:0000256" key="8">
    <source>
        <dbReference type="ARBA" id="ARBA00022741"/>
    </source>
</evidence>